<sequence length="24" mass="2797">YMQMSYLSFLLRESASQAGESEIR</sequence>
<proteinExistence type="predicted"/>
<name>Q4T5W1_TETNG</name>
<feature type="non-terminal residue" evidence="1">
    <location>
        <position position="1"/>
    </location>
</feature>
<reference evidence="1" key="1">
    <citation type="journal article" date="2004" name="Nature">
        <title>Genome duplication in the teleost fish Tetraodon nigroviridis reveals the early vertebrate proto-karyotype.</title>
        <authorList>
            <person name="Jaillon O."/>
            <person name="Aury J.-M."/>
            <person name="Brunet F."/>
            <person name="Petit J.-L."/>
            <person name="Stange-Thomann N."/>
            <person name="Mauceli E."/>
            <person name="Bouneau L."/>
            <person name="Fischer C."/>
            <person name="Ozouf-Costaz C."/>
            <person name="Bernot A."/>
            <person name="Nicaud S."/>
            <person name="Jaffe D."/>
            <person name="Fisher S."/>
            <person name="Lutfalla G."/>
            <person name="Dossat C."/>
            <person name="Segurens B."/>
            <person name="Dasilva C."/>
            <person name="Salanoubat M."/>
            <person name="Levy M."/>
            <person name="Boudet N."/>
            <person name="Castellano S."/>
            <person name="Anthouard V."/>
            <person name="Jubin C."/>
            <person name="Castelli V."/>
            <person name="Katinka M."/>
            <person name="Vacherie B."/>
            <person name="Biemont C."/>
            <person name="Skalli Z."/>
            <person name="Cattolico L."/>
            <person name="Poulain J."/>
            <person name="De Berardinis V."/>
            <person name="Cruaud C."/>
            <person name="Duprat S."/>
            <person name="Brottier P."/>
            <person name="Coutanceau J.-P."/>
            <person name="Gouzy J."/>
            <person name="Parra G."/>
            <person name="Lardier G."/>
            <person name="Chapple C."/>
            <person name="McKernan K.J."/>
            <person name="McEwan P."/>
            <person name="Bosak S."/>
            <person name="Kellis M."/>
            <person name="Volff J.-N."/>
            <person name="Guigo R."/>
            <person name="Zody M.C."/>
            <person name="Mesirov J."/>
            <person name="Lindblad-Toh K."/>
            <person name="Birren B."/>
            <person name="Nusbaum C."/>
            <person name="Kahn D."/>
            <person name="Robinson-Rechavi M."/>
            <person name="Laudet V."/>
            <person name="Schachter V."/>
            <person name="Quetier F."/>
            <person name="Saurin W."/>
            <person name="Scarpelli C."/>
            <person name="Wincker P."/>
            <person name="Lander E.S."/>
            <person name="Weissenbach J."/>
            <person name="Roest Crollius H."/>
        </authorList>
    </citation>
    <scope>NUCLEOTIDE SEQUENCE [LARGE SCALE GENOMIC DNA]</scope>
</reference>
<gene>
    <name evidence="1" type="ORF">GSTENG00006616001</name>
</gene>
<dbReference type="EMBL" id="CAAE01009075">
    <property type="protein sequence ID" value="CAF91721.1"/>
    <property type="molecule type" value="Genomic_DNA"/>
</dbReference>
<organism evidence="1">
    <name type="scientific">Tetraodon nigroviridis</name>
    <name type="common">Spotted green pufferfish</name>
    <name type="synonym">Chelonodon nigroviridis</name>
    <dbReference type="NCBI Taxonomy" id="99883"/>
    <lineage>
        <taxon>Eukaryota</taxon>
        <taxon>Metazoa</taxon>
        <taxon>Chordata</taxon>
        <taxon>Craniata</taxon>
        <taxon>Vertebrata</taxon>
        <taxon>Euteleostomi</taxon>
        <taxon>Actinopterygii</taxon>
        <taxon>Neopterygii</taxon>
        <taxon>Teleostei</taxon>
        <taxon>Neoteleostei</taxon>
        <taxon>Acanthomorphata</taxon>
        <taxon>Eupercaria</taxon>
        <taxon>Tetraodontiformes</taxon>
        <taxon>Tetradontoidea</taxon>
        <taxon>Tetraodontidae</taxon>
        <taxon>Tetraodon</taxon>
    </lineage>
</organism>
<accession>Q4T5W1</accession>
<evidence type="ECO:0000313" key="1">
    <source>
        <dbReference type="EMBL" id="CAF91721.1"/>
    </source>
</evidence>
<reference evidence="1" key="2">
    <citation type="submission" date="2004-02" db="EMBL/GenBank/DDBJ databases">
        <authorList>
            <consortium name="Genoscope"/>
            <consortium name="Whitehead Institute Centre for Genome Research"/>
        </authorList>
    </citation>
    <scope>NUCLEOTIDE SEQUENCE</scope>
</reference>
<protein>
    <submittedName>
        <fullName evidence="1">(spotted green pufferfish) hypothetical protein</fullName>
    </submittedName>
</protein>
<dbReference type="AlphaFoldDB" id="Q4T5W1"/>
<comment type="caution">
    <text evidence="1">The sequence shown here is derived from an EMBL/GenBank/DDBJ whole genome shotgun (WGS) entry which is preliminary data.</text>
</comment>
<dbReference type="KEGG" id="tng:GSTEN00006616G001"/>